<feature type="domain" description="NADH:flavin oxidoreductase/NADH oxidase N-terminal" evidence="1">
    <location>
        <begin position="10"/>
        <end position="360"/>
    </location>
</feature>
<dbReference type="SUPFAM" id="SSF51395">
    <property type="entry name" value="FMN-linked oxidoreductases"/>
    <property type="match status" value="1"/>
</dbReference>
<dbReference type="PANTHER" id="PTHR22893">
    <property type="entry name" value="NADH OXIDOREDUCTASE-RELATED"/>
    <property type="match status" value="1"/>
</dbReference>
<protein>
    <submittedName>
        <fullName evidence="2">FMN-linked oxidoreductase</fullName>
    </submittedName>
</protein>
<dbReference type="InterPro" id="IPR013785">
    <property type="entry name" value="Aldolase_TIM"/>
</dbReference>
<name>A0A6A6T7L7_9PLEO</name>
<evidence type="ECO:0000313" key="3">
    <source>
        <dbReference type="Proteomes" id="UP000799324"/>
    </source>
</evidence>
<dbReference type="InterPro" id="IPR045247">
    <property type="entry name" value="Oye-like"/>
</dbReference>
<dbReference type="InterPro" id="IPR001155">
    <property type="entry name" value="OxRdtase_FMN_N"/>
</dbReference>
<proteinExistence type="predicted"/>
<dbReference type="GO" id="GO:0010181">
    <property type="term" value="F:FMN binding"/>
    <property type="evidence" value="ECO:0007669"/>
    <property type="project" value="InterPro"/>
</dbReference>
<organism evidence="2 3">
    <name type="scientific">Lophiostoma macrostomum CBS 122681</name>
    <dbReference type="NCBI Taxonomy" id="1314788"/>
    <lineage>
        <taxon>Eukaryota</taxon>
        <taxon>Fungi</taxon>
        <taxon>Dikarya</taxon>
        <taxon>Ascomycota</taxon>
        <taxon>Pezizomycotina</taxon>
        <taxon>Dothideomycetes</taxon>
        <taxon>Pleosporomycetidae</taxon>
        <taxon>Pleosporales</taxon>
        <taxon>Lophiostomataceae</taxon>
        <taxon>Lophiostoma</taxon>
    </lineage>
</organism>
<gene>
    <name evidence="2" type="ORF">K491DRAFT_745952</name>
</gene>
<dbReference type="GO" id="GO:0016491">
    <property type="term" value="F:oxidoreductase activity"/>
    <property type="evidence" value="ECO:0007669"/>
    <property type="project" value="InterPro"/>
</dbReference>
<evidence type="ECO:0000313" key="2">
    <source>
        <dbReference type="EMBL" id="KAF2655995.1"/>
    </source>
</evidence>
<reference evidence="2" key="1">
    <citation type="journal article" date="2020" name="Stud. Mycol.">
        <title>101 Dothideomycetes genomes: a test case for predicting lifestyles and emergence of pathogens.</title>
        <authorList>
            <person name="Haridas S."/>
            <person name="Albert R."/>
            <person name="Binder M."/>
            <person name="Bloem J."/>
            <person name="Labutti K."/>
            <person name="Salamov A."/>
            <person name="Andreopoulos B."/>
            <person name="Baker S."/>
            <person name="Barry K."/>
            <person name="Bills G."/>
            <person name="Bluhm B."/>
            <person name="Cannon C."/>
            <person name="Castanera R."/>
            <person name="Culley D."/>
            <person name="Daum C."/>
            <person name="Ezra D."/>
            <person name="Gonzalez J."/>
            <person name="Henrissat B."/>
            <person name="Kuo A."/>
            <person name="Liang C."/>
            <person name="Lipzen A."/>
            <person name="Lutzoni F."/>
            <person name="Magnuson J."/>
            <person name="Mondo S."/>
            <person name="Nolan M."/>
            <person name="Ohm R."/>
            <person name="Pangilinan J."/>
            <person name="Park H.-J."/>
            <person name="Ramirez L."/>
            <person name="Alfaro M."/>
            <person name="Sun H."/>
            <person name="Tritt A."/>
            <person name="Yoshinaga Y."/>
            <person name="Zwiers L.-H."/>
            <person name="Turgeon B."/>
            <person name="Goodwin S."/>
            <person name="Spatafora J."/>
            <person name="Crous P."/>
            <person name="Grigoriev I."/>
        </authorList>
    </citation>
    <scope>NUCLEOTIDE SEQUENCE</scope>
    <source>
        <strain evidence="2">CBS 122681</strain>
    </source>
</reference>
<dbReference type="EMBL" id="MU004342">
    <property type="protein sequence ID" value="KAF2655995.1"/>
    <property type="molecule type" value="Genomic_DNA"/>
</dbReference>
<dbReference type="AlphaFoldDB" id="A0A6A6T7L7"/>
<dbReference type="Pfam" id="PF00724">
    <property type="entry name" value="Oxidored_FMN"/>
    <property type="match status" value="1"/>
</dbReference>
<dbReference type="Gene3D" id="3.20.20.70">
    <property type="entry name" value="Aldolase class I"/>
    <property type="match status" value="1"/>
</dbReference>
<accession>A0A6A6T7L7</accession>
<dbReference type="Proteomes" id="UP000799324">
    <property type="component" value="Unassembled WGS sequence"/>
</dbReference>
<dbReference type="PANTHER" id="PTHR22893:SF91">
    <property type="entry name" value="NADPH DEHYDROGENASE 2-RELATED"/>
    <property type="match status" value="1"/>
</dbReference>
<dbReference type="OrthoDB" id="276546at2759"/>
<sequence length="388" mass="43284">MPGSPDTAGLLQPTSIGGVLQLRNRICMAAMTRNRCIDGNKPTDIVAQHYGTRAKDGVGMIISEGIFISYDGSDFLHTPLLFLEEHARAWKKVTDEVHKAGGLMLFQPWHAGRLQNEEMSMLKENNYPVLAPSNIPASGDRYRLLEGHPGHSKNITEITNPEEIIDQYRNTASLAQTAGFDGVEVLAQGGYLLHTFLLKRSNQRTDKYGGSAENRCRFVLDVIDAIIEIWGAGKVGIKISPVDEYHDTASPYHEISQTYSYLISQLVARELGFITLSRRGYDTEPRPTGTELPPDYEPLQEFGDMIKFPGSKTSLIVNYEYSVEEAERLIRSDKIDLVQIGRPFISNPDLISRIRKGIPLAENDRGGDLLYGPYQHPDVGYNDWSAAE</sequence>
<evidence type="ECO:0000259" key="1">
    <source>
        <dbReference type="Pfam" id="PF00724"/>
    </source>
</evidence>
<keyword evidence="3" id="KW-1185">Reference proteome</keyword>